<evidence type="ECO:0000313" key="2">
    <source>
        <dbReference type="Proteomes" id="UP000219111"/>
    </source>
</evidence>
<dbReference type="RefSeq" id="WP_097070799.1">
    <property type="nucleotide sequence ID" value="NZ_OBMT01000012.1"/>
</dbReference>
<proteinExistence type="predicted"/>
<dbReference type="AlphaFoldDB" id="A0A285SZP4"/>
<organism evidence="1 2">
    <name type="scientific">Rhodobacter maris</name>
    <dbReference type="NCBI Taxonomy" id="446682"/>
    <lineage>
        <taxon>Bacteria</taxon>
        <taxon>Pseudomonadati</taxon>
        <taxon>Pseudomonadota</taxon>
        <taxon>Alphaproteobacteria</taxon>
        <taxon>Rhodobacterales</taxon>
        <taxon>Rhodobacter group</taxon>
        <taxon>Rhodobacter</taxon>
    </lineage>
</organism>
<sequence>MTNHIRLPSERIEQLRQIAEARHTTIAEVIAGFVRSEIAAGTIPAAVPGIDVETAGTEIVIKANGFEASVPMHEGPTLADVLKGAATLSTDPERKKQWLEGLGALSGVQVRRAGNGLKIVSPLTGQVFPLNLDVAVDLGEEIARQTTK</sequence>
<dbReference type="EMBL" id="OBMT01000012">
    <property type="protein sequence ID" value="SOC14351.1"/>
    <property type="molecule type" value="Genomic_DNA"/>
</dbReference>
<keyword evidence="2" id="KW-1185">Reference proteome</keyword>
<accession>A0A285SZP4</accession>
<dbReference type="OrthoDB" id="7688921at2"/>
<name>A0A285SZP4_9RHOB</name>
<protein>
    <submittedName>
        <fullName evidence="1">Uncharacterized protein</fullName>
    </submittedName>
</protein>
<reference evidence="2" key="1">
    <citation type="submission" date="2017-08" db="EMBL/GenBank/DDBJ databases">
        <authorList>
            <person name="Varghese N."/>
            <person name="Submissions S."/>
        </authorList>
    </citation>
    <scope>NUCLEOTIDE SEQUENCE [LARGE SCALE GENOMIC DNA]</scope>
    <source>
        <strain evidence="2">JA276</strain>
    </source>
</reference>
<gene>
    <name evidence="1" type="ORF">SAMN05877831_1122</name>
</gene>
<dbReference type="Proteomes" id="UP000219111">
    <property type="component" value="Unassembled WGS sequence"/>
</dbReference>
<evidence type="ECO:0000313" key="1">
    <source>
        <dbReference type="EMBL" id="SOC14351.1"/>
    </source>
</evidence>